<accession>A0A198WU37</accession>
<evidence type="ECO:0000313" key="1">
    <source>
        <dbReference type="EMBL" id="OAV23930.1"/>
    </source>
</evidence>
<sequence length="474" mass="55991">MIKIKTPIHATIYTKEMLRDPELFMARVRHFCEAMPQLYPEKFGFGNPNTIFELNKNLLIPRYLNGAADTLNWQRAKKMRAKGSFSPSYAGNIHSTEYLCCEYTQVPQQQVIDYVKQTCVAFDADLAIIDMNKDQQISADMMELPSIHPVTHELKYYFPEMPWGVVFGKPYVALFGLQNLLDCPAFCVEQLSDHHVYIQLTEHIQAVFEQAERTDAIREQIAKIIHPFAFWRADRVFDINGYRFFQDVDKENAFERVIRIPEQSSYLELYDRPTFHLVSDAYMQAEVPPMDDSYLDEMKVVESCRWRFAISQRWIFAHIPEPNAQSDLSSGESAEFEIFYHPEDYDLPPSKLLFVRAYSRYDDKDLEKYCAHVMNQCILHYWQYTDNWTDLAKKVEYNDDFSDHAIVHIDKYRLIEHIDDFKIYHRIAMKVLVFQDLVVRLIFEDRYVEDLAESDRLMQPVFDSFVVNNHSQNL</sequence>
<name>A0A198WU37_MORCA</name>
<dbReference type="RefSeq" id="WP_081258317.1">
    <property type="nucleotide sequence ID" value="NZ_LXHI01000011.1"/>
</dbReference>
<dbReference type="EMBL" id="LXHQ01000040">
    <property type="protein sequence ID" value="OAV23930.1"/>
    <property type="molecule type" value="Genomic_DNA"/>
</dbReference>
<protein>
    <submittedName>
        <fullName evidence="1">Uncharacterized protein</fullName>
    </submittedName>
</protein>
<organism evidence="1 2">
    <name type="scientific">Moraxella catarrhalis</name>
    <name type="common">Branhamella catarrhalis</name>
    <dbReference type="NCBI Taxonomy" id="480"/>
    <lineage>
        <taxon>Bacteria</taxon>
        <taxon>Pseudomonadati</taxon>
        <taxon>Pseudomonadota</taxon>
        <taxon>Gammaproteobacteria</taxon>
        <taxon>Moraxellales</taxon>
        <taxon>Moraxellaceae</taxon>
        <taxon>Moraxella</taxon>
    </lineage>
</organism>
<comment type="caution">
    <text evidence="1">The sequence shown here is derived from an EMBL/GenBank/DDBJ whole genome shotgun (WGS) entry which is preliminary data.</text>
</comment>
<proteinExistence type="predicted"/>
<gene>
    <name evidence="1" type="ORF">AO370_1539</name>
</gene>
<evidence type="ECO:0000313" key="2">
    <source>
        <dbReference type="Proteomes" id="UP000078295"/>
    </source>
</evidence>
<dbReference type="AlphaFoldDB" id="A0A198WU37"/>
<reference evidence="1 2" key="1">
    <citation type="journal article" date="2016" name="Genome Biol. Evol.">
        <title>Comparative Genomic Analyses of the Moraxella catarrhalis Serosensitive and Seroresistant Lineages Demonstrate Their Independent Evolution.</title>
        <authorList>
            <person name="Earl J.P."/>
            <person name="de Vries S.P."/>
            <person name="Ahmed A."/>
            <person name="Powell E."/>
            <person name="Schultz M.P."/>
            <person name="Hermans P.W."/>
            <person name="Hill D.J."/>
            <person name="Zhou Z."/>
            <person name="Constantinidou C.I."/>
            <person name="Hu F.Z."/>
            <person name="Bootsma H.J."/>
            <person name="Ehrlich G.D."/>
        </authorList>
    </citation>
    <scope>NUCLEOTIDE SEQUENCE [LARGE SCALE GENOMIC DNA]</scope>
    <source>
        <strain evidence="1 2">F23</strain>
    </source>
</reference>
<dbReference type="OrthoDB" id="6654889at2"/>
<dbReference type="Proteomes" id="UP000078295">
    <property type="component" value="Unassembled WGS sequence"/>
</dbReference>